<protein>
    <recommendedName>
        <fullName evidence="1">Putative membrane protein insertion efficiency factor</fullName>
    </recommendedName>
</protein>
<gene>
    <name evidence="2" type="ORF">LA55_44</name>
</gene>
<sequence length="94" mass="11176">MAIDKKFRKFFKRITLAPFIALINLYRYCISPFIPARCRYYPTCSEYALEALKTHGILKGLYLSTRRLLRCHPLAKRDYYDPVPCKNKKVNNKQ</sequence>
<dbReference type="AlphaFoldDB" id="A0A0B6D728"/>
<dbReference type="HAMAP" id="MF_00386">
    <property type="entry name" value="UPF0161_YidD"/>
    <property type="match status" value="1"/>
</dbReference>
<evidence type="ECO:0000313" key="3">
    <source>
        <dbReference type="Proteomes" id="UP000031830"/>
    </source>
</evidence>
<dbReference type="RefSeq" id="WP_044525369.1">
    <property type="nucleotide sequence ID" value="NZ_CP009440.1"/>
</dbReference>
<evidence type="ECO:0000313" key="2">
    <source>
        <dbReference type="EMBL" id="AJI54112.1"/>
    </source>
</evidence>
<comment type="similarity">
    <text evidence="1">Belongs to the UPF0161 family.</text>
</comment>
<comment type="subcellular location">
    <subcellularLocation>
        <location evidence="1">Cell membrane</location>
        <topology evidence="1">Peripheral membrane protein</topology>
        <orientation evidence="1">Cytoplasmic side</orientation>
    </subcellularLocation>
</comment>
<dbReference type="Proteomes" id="UP000031830">
    <property type="component" value="Chromosome"/>
</dbReference>
<proteinExistence type="inferred from homology"/>
<accession>A0A0B6D728</accession>
<evidence type="ECO:0000256" key="1">
    <source>
        <dbReference type="HAMAP-Rule" id="MF_00386"/>
    </source>
</evidence>
<dbReference type="SMART" id="SM01234">
    <property type="entry name" value="Haemolytic"/>
    <property type="match status" value="1"/>
</dbReference>
<dbReference type="Pfam" id="PF01809">
    <property type="entry name" value="YidD"/>
    <property type="match status" value="1"/>
</dbReference>
<dbReference type="InterPro" id="IPR002696">
    <property type="entry name" value="Membr_insert_effic_factor_YidD"/>
</dbReference>
<dbReference type="OrthoDB" id="9801753at2"/>
<keyword evidence="1" id="KW-0472">Membrane</keyword>
<keyword evidence="1" id="KW-1003">Cell membrane</keyword>
<comment type="function">
    <text evidence="1">Could be involved in insertion of integral membrane proteins into the membrane.</text>
</comment>
<dbReference type="STRING" id="28110.KU46_586"/>
<dbReference type="EMBL" id="CP009440">
    <property type="protein sequence ID" value="AJI54112.1"/>
    <property type="molecule type" value="Genomic_DNA"/>
</dbReference>
<dbReference type="GO" id="GO:0005886">
    <property type="term" value="C:plasma membrane"/>
    <property type="evidence" value="ECO:0007669"/>
    <property type="project" value="UniProtKB-SubCell"/>
</dbReference>
<name>A0A0B6D728_9GAMM</name>
<dbReference type="NCBIfam" id="TIGR00278">
    <property type="entry name" value="membrane protein insertion efficiency factor YidD"/>
    <property type="match status" value="1"/>
</dbReference>
<dbReference type="PANTHER" id="PTHR33383">
    <property type="entry name" value="MEMBRANE PROTEIN INSERTION EFFICIENCY FACTOR-RELATED"/>
    <property type="match status" value="1"/>
</dbReference>
<reference evidence="2 3" key="1">
    <citation type="journal article" date="2015" name="Genome Announc.">
        <title>Genome sequencing of 18 francisella strains to aid in assay development and testing.</title>
        <authorList>
            <person name="Johnson S.L."/>
            <person name="Daligault H.E."/>
            <person name="Davenport K.W."/>
            <person name="Coyne S.R."/>
            <person name="Frey K.G."/>
            <person name="Koroleva G.I."/>
            <person name="Broomall S.M."/>
            <person name="Bishop-Lilly K.A."/>
            <person name="Bruce D.C."/>
            <person name="Chertkov O."/>
            <person name="Freitas T."/>
            <person name="Jaissle J."/>
            <person name="Ladner J.T."/>
            <person name="Rosenzweig C.N."/>
            <person name="Gibbons H.S."/>
            <person name="Palacios G.F."/>
            <person name="Redden C.L."/>
            <person name="Xu Y."/>
            <person name="Minogue T.D."/>
            <person name="Chain P.S."/>
        </authorList>
    </citation>
    <scope>NUCLEOTIDE SEQUENCE [LARGE SCALE GENOMIC DNA]</scope>
    <source>
        <strain evidence="2 3">GA01-2794</strain>
    </source>
</reference>
<organism evidence="2 3">
    <name type="scientific">Francisella philomiragia</name>
    <dbReference type="NCBI Taxonomy" id="28110"/>
    <lineage>
        <taxon>Bacteria</taxon>
        <taxon>Pseudomonadati</taxon>
        <taxon>Pseudomonadota</taxon>
        <taxon>Gammaproteobacteria</taxon>
        <taxon>Thiotrichales</taxon>
        <taxon>Francisellaceae</taxon>
        <taxon>Francisella</taxon>
    </lineage>
</organism>
<dbReference type="PANTHER" id="PTHR33383:SF1">
    <property type="entry name" value="MEMBRANE PROTEIN INSERTION EFFICIENCY FACTOR-RELATED"/>
    <property type="match status" value="1"/>
</dbReference>
<dbReference type="KEGG" id="fpz:LA55_44"/>